<dbReference type="EMBL" id="BDQF01000007">
    <property type="protein sequence ID" value="GAW79899.1"/>
    <property type="molecule type" value="Genomic_DNA"/>
</dbReference>
<protein>
    <submittedName>
        <fullName evidence="2">Uncharacterized protein</fullName>
    </submittedName>
</protein>
<comment type="caution">
    <text evidence="2">The sequence shown here is derived from an EMBL/GenBank/DDBJ whole genome shotgun (WGS) entry which is preliminary data.</text>
</comment>
<feature type="compositionally biased region" description="Basic residues" evidence="1">
    <location>
        <begin position="734"/>
        <end position="747"/>
    </location>
</feature>
<proteinExistence type="predicted"/>
<feature type="region of interest" description="Disordered" evidence="1">
    <location>
        <begin position="566"/>
        <end position="604"/>
    </location>
</feature>
<reference evidence="3" key="1">
    <citation type="submission" date="2017-04" db="EMBL/GenBank/DDBJ databases">
        <title>Plasmodium gonderi genome.</title>
        <authorList>
            <person name="Arisue N."/>
            <person name="Honma H."/>
            <person name="Kawai S."/>
            <person name="Tougan T."/>
            <person name="Tanabe K."/>
            <person name="Horii T."/>
        </authorList>
    </citation>
    <scope>NUCLEOTIDE SEQUENCE [LARGE SCALE GENOMIC DNA]</scope>
    <source>
        <strain evidence="3">ATCC 30045</strain>
    </source>
</reference>
<feature type="compositionally biased region" description="Acidic residues" evidence="1">
    <location>
        <begin position="717"/>
        <end position="727"/>
    </location>
</feature>
<dbReference type="RefSeq" id="XP_028542488.1">
    <property type="nucleotide sequence ID" value="XM_028686687.1"/>
</dbReference>
<feature type="compositionally biased region" description="Basic residues" evidence="1">
    <location>
        <begin position="699"/>
        <end position="711"/>
    </location>
</feature>
<dbReference type="GeneID" id="39746611"/>
<sequence length="802" mass="89910">MFSDISKGKKCTFSKMGSVDEVMKNDDNTFSHMSTEIQNGEKGGNFQYKQKQREYGELHEILTNVDMNNTGVGRGGEDTSMLNTYMVEGKAEHSKVKNGSDSLKNVPLLDEKNGKMMTSQGMHEMWNIGKNNREKEMRLRDSNNHVTVNASVHNCVHSKISVEEGGYKTLEESRKISNPVKTIENVKEILRNSHKYMMNNSSNLKTYQLNGIIENFYNETGTLFGNGADLKVVENGSGPGCKYMREDKLGALSMGQVNSDPVKVNRVNGDPVKVNRVNGDPVNVNRVNGDPVKVTQVNGDPVKVTQVNGDHVDIDRMNVDTNEANGIDISTLFGNMNSSLPLILNGISETLEHIMAVDKTKNKNKNKLIQVVQNVHMLMRSYYNIVLKCDSKLSFIVQKIRKLYKAYKKLNKISRISNKMNIRVDHSLHHLSPHAHNGSLESPVVSSTTTATDTKIGLCSDIPKRKNNTEDAIHKGEENTHLPCNNIGSLANGEGTGQKAFNIETALSNHENEIIRYGVNKREHCNYTSTDNFQSEKLQRFVGATHSEVPSEVLGEAYNVMELEPQSKHSVENSNHDGMDGGRDENGPHLGEPHLGEPHLGEPHLDESHLEESVKCDVILTPYQDGTIINDDSKRQMPSSSNFREKEDQHPPVAYKLSHSFVKSEDTCSYKNLTSIDSKSTALSNHKEDTGSFSITTEKKKHVDAKKKKKKAQTDQAAEEAEAEEAGEAAHNEQKKKKTKERKKTKKKNEQNKTKILNELNKLNSLFFFTFNHKGDIINYLHKEINSCISEFDAAYQLYISK</sequence>
<dbReference type="Proteomes" id="UP000195521">
    <property type="component" value="Unassembled WGS sequence"/>
</dbReference>
<organism evidence="2 3">
    <name type="scientific">Plasmodium gonderi</name>
    <dbReference type="NCBI Taxonomy" id="77519"/>
    <lineage>
        <taxon>Eukaryota</taxon>
        <taxon>Sar</taxon>
        <taxon>Alveolata</taxon>
        <taxon>Apicomplexa</taxon>
        <taxon>Aconoidasida</taxon>
        <taxon>Haemosporida</taxon>
        <taxon>Plasmodiidae</taxon>
        <taxon>Plasmodium</taxon>
        <taxon>Plasmodium (Plasmodium)</taxon>
    </lineage>
</organism>
<dbReference type="AlphaFoldDB" id="A0A1Y1JBK0"/>
<gene>
    <name evidence="2" type="ORF">PGO_060430</name>
</gene>
<evidence type="ECO:0000313" key="2">
    <source>
        <dbReference type="EMBL" id="GAW79899.1"/>
    </source>
</evidence>
<feature type="region of interest" description="Disordered" evidence="1">
    <location>
        <begin position="678"/>
        <end position="753"/>
    </location>
</feature>
<accession>A0A1Y1JBK0</accession>
<evidence type="ECO:0000313" key="3">
    <source>
        <dbReference type="Proteomes" id="UP000195521"/>
    </source>
</evidence>
<feature type="region of interest" description="Disordered" evidence="1">
    <location>
        <begin position="627"/>
        <end position="651"/>
    </location>
</feature>
<name>A0A1Y1JBK0_PLAGO</name>
<evidence type="ECO:0000256" key="1">
    <source>
        <dbReference type="SAM" id="MobiDB-lite"/>
    </source>
</evidence>
<dbReference type="OrthoDB" id="387553at2759"/>
<keyword evidence="3" id="KW-1185">Reference proteome</keyword>